<proteinExistence type="predicted"/>
<gene>
    <name evidence="10" type="ORF">QBC46DRAFT_454641</name>
</gene>
<evidence type="ECO:0000313" key="11">
    <source>
        <dbReference type="Proteomes" id="UP001303473"/>
    </source>
</evidence>
<feature type="domain" description="Amino acid permease/ SLC12A" evidence="9">
    <location>
        <begin position="67"/>
        <end position="536"/>
    </location>
</feature>
<evidence type="ECO:0000313" key="10">
    <source>
        <dbReference type="EMBL" id="KAK3933723.1"/>
    </source>
</evidence>
<keyword evidence="2" id="KW-0813">Transport</keyword>
<reference evidence="11" key="1">
    <citation type="journal article" date="2023" name="Mol. Phylogenet. Evol.">
        <title>Genome-scale phylogeny and comparative genomics of the fungal order Sordariales.</title>
        <authorList>
            <person name="Hensen N."/>
            <person name="Bonometti L."/>
            <person name="Westerberg I."/>
            <person name="Brannstrom I.O."/>
            <person name="Guillou S."/>
            <person name="Cros-Aarteil S."/>
            <person name="Calhoun S."/>
            <person name="Haridas S."/>
            <person name="Kuo A."/>
            <person name="Mondo S."/>
            <person name="Pangilinan J."/>
            <person name="Riley R."/>
            <person name="LaButti K."/>
            <person name="Andreopoulos B."/>
            <person name="Lipzen A."/>
            <person name="Chen C."/>
            <person name="Yan M."/>
            <person name="Daum C."/>
            <person name="Ng V."/>
            <person name="Clum A."/>
            <person name="Steindorff A."/>
            <person name="Ohm R.A."/>
            <person name="Martin F."/>
            <person name="Silar P."/>
            <person name="Natvig D.O."/>
            <person name="Lalanne C."/>
            <person name="Gautier V."/>
            <person name="Ament-Velasquez S.L."/>
            <person name="Kruys A."/>
            <person name="Hutchinson M.I."/>
            <person name="Powell A.J."/>
            <person name="Barry K."/>
            <person name="Miller A.N."/>
            <person name="Grigoriev I.V."/>
            <person name="Debuchy R."/>
            <person name="Gladieux P."/>
            <person name="Hiltunen Thoren M."/>
            <person name="Johannesson H."/>
        </authorList>
    </citation>
    <scope>NUCLEOTIDE SEQUENCE [LARGE SCALE GENOMIC DNA]</scope>
    <source>
        <strain evidence="11">CBS 340.73</strain>
    </source>
</reference>
<feature type="transmembrane region" description="Helical" evidence="8">
    <location>
        <begin position="203"/>
        <end position="223"/>
    </location>
</feature>
<dbReference type="Proteomes" id="UP001303473">
    <property type="component" value="Unassembled WGS sequence"/>
</dbReference>
<accession>A0AAN6RYQ8</accession>
<feature type="compositionally biased region" description="Basic and acidic residues" evidence="7">
    <location>
        <begin position="8"/>
        <end position="20"/>
    </location>
</feature>
<dbReference type="AlphaFoldDB" id="A0AAN6RYQ8"/>
<name>A0AAN6RYQ8_9PEZI</name>
<feature type="transmembrane region" description="Helical" evidence="8">
    <location>
        <begin position="406"/>
        <end position="426"/>
    </location>
</feature>
<evidence type="ECO:0000256" key="8">
    <source>
        <dbReference type="SAM" id="Phobius"/>
    </source>
</evidence>
<evidence type="ECO:0000256" key="2">
    <source>
        <dbReference type="ARBA" id="ARBA00022448"/>
    </source>
</evidence>
<dbReference type="GO" id="GO:0015171">
    <property type="term" value="F:amino acid transmembrane transporter activity"/>
    <property type="evidence" value="ECO:0007669"/>
    <property type="project" value="TreeGrafter"/>
</dbReference>
<dbReference type="InterPro" id="IPR050524">
    <property type="entry name" value="APC_YAT"/>
</dbReference>
<organism evidence="10 11">
    <name type="scientific">Diplogelasinospora grovesii</name>
    <dbReference type="NCBI Taxonomy" id="303347"/>
    <lineage>
        <taxon>Eukaryota</taxon>
        <taxon>Fungi</taxon>
        <taxon>Dikarya</taxon>
        <taxon>Ascomycota</taxon>
        <taxon>Pezizomycotina</taxon>
        <taxon>Sordariomycetes</taxon>
        <taxon>Sordariomycetidae</taxon>
        <taxon>Sordariales</taxon>
        <taxon>Diplogelasinosporaceae</taxon>
        <taxon>Diplogelasinospora</taxon>
    </lineage>
</organism>
<dbReference type="PANTHER" id="PTHR43341">
    <property type="entry name" value="AMINO ACID PERMEASE"/>
    <property type="match status" value="1"/>
</dbReference>
<feature type="transmembrane region" description="Helical" evidence="8">
    <location>
        <begin position="511"/>
        <end position="528"/>
    </location>
</feature>
<keyword evidence="4" id="KW-0029">Amino-acid transport</keyword>
<feature type="transmembrane region" description="Helical" evidence="8">
    <location>
        <begin position="67"/>
        <end position="88"/>
    </location>
</feature>
<feature type="transmembrane region" description="Helical" evidence="8">
    <location>
        <begin position="432"/>
        <end position="457"/>
    </location>
</feature>
<evidence type="ECO:0000256" key="6">
    <source>
        <dbReference type="ARBA" id="ARBA00023136"/>
    </source>
</evidence>
<dbReference type="PANTHER" id="PTHR43341:SF9">
    <property type="entry name" value="DICARBOXYLIC AMINO ACID PERMEASE"/>
    <property type="match status" value="1"/>
</dbReference>
<sequence>MGFFRRSASSDEKHASHEDAVVSSGGSGGEDGIGVVDEAQDDLHREMKPRQLSNVPFPLDQLCIKDMMAIAGAIGTGLIIGTGTALKFGPGSLLIGYILMGICVYIVMVALGEMGAWLPHKKSFSGYATRFVDPAMGFATGWNYFFKYVIVLPNNLTATGILLQYWAPNINISVWIVVFGVAIIALNLIHVRFFGEAEFWMSLVKALVIIMLILMCFIVALGGGPSHVRTGFYFWQDPGAFAQYYATDPLTKQDVVIPGATGRFLGVWACLVQATFAYLGTELVGVAFGETPDPRKNVPIAVRQTLLRIVLFYLGGVIVLGMAVPYNSPSLINATKAKISGVASPFVVAAKDAGISKLADAVNGLLLVFTVSAANSDIYLASRTAWALAKDGQAPQMMHRTNKRGVPIPAVALSSIFIALGFMNATKDSATVFGYFVSLVTVFGALNWVAVLVSYIAMVRAMKVQGIPRSVMPYRNPLLPWGAYIALGLTTLVIIFNGYSAFIPRFQIDKFMTSYIGIPVYVLNVLWWKFFKKTKRVRPEEMDLTTGRRDI</sequence>
<keyword evidence="3 8" id="KW-0812">Transmembrane</keyword>
<evidence type="ECO:0000256" key="3">
    <source>
        <dbReference type="ARBA" id="ARBA00022692"/>
    </source>
</evidence>
<keyword evidence="5 8" id="KW-1133">Transmembrane helix</keyword>
<evidence type="ECO:0000256" key="7">
    <source>
        <dbReference type="SAM" id="MobiDB-lite"/>
    </source>
</evidence>
<evidence type="ECO:0000259" key="9">
    <source>
        <dbReference type="Pfam" id="PF00324"/>
    </source>
</evidence>
<comment type="subcellular location">
    <subcellularLocation>
        <location evidence="1">Membrane</location>
        <topology evidence="1">Multi-pass membrane protein</topology>
    </subcellularLocation>
</comment>
<dbReference type="Gene3D" id="1.20.1740.10">
    <property type="entry name" value="Amino acid/polyamine transporter I"/>
    <property type="match status" value="1"/>
</dbReference>
<comment type="caution">
    <text evidence="10">The sequence shown here is derived from an EMBL/GenBank/DDBJ whole genome shotgun (WGS) entry which is preliminary data.</text>
</comment>
<feature type="region of interest" description="Disordered" evidence="7">
    <location>
        <begin position="1"/>
        <end position="35"/>
    </location>
</feature>
<dbReference type="FunFam" id="1.20.1740.10:FF:000006">
    <property type="entry name" value="General amino acid permease"/>
    <property type="match status" value="1"/>
</dbReference>
<keyword evidence="6 8" id="KW-0472">Membrane</keyword>
<dbReference type="PIRSF" id="PIRSF006060">
    <property type="entry name" value="AA_transporter"/>
    <property type="match status" value="1"/>
</dbReference>
<evidence type="ECO:0000256" key="4">
    <source>
        <dbReference type="ARBA" id="ARBA00022970"/>
    </source>
</evidence>
<dbReference type="EMBL" id="MU854084">
    <property type="protein sequence ID" value="KAK3933723.1"/>
    <property type="molecule type" value="Genomic_DNA"/>
</dbReference>
<evidence type="ECO:0000256" key="1">
    <source>
        <dbReference type="ARBA" id="ARBA00004141"/>
    </source>
</evidence>
<feature type="transmembrane region" description="Helical" evidence="8">
    <location>
        <begin position="94"/>
        <end position="112"/>
    </location>
</feature>
<evidence type="ECO:0000256" key="5">
    <source>
        <dbReference type="ARBA" id="ARBA00022989"/>
    </source>
</evidence>
<dbReference type="Pfam" id="PF00324">
    <property type="entry name" value="AA_permease"/>
    <property type="match status" value="1"/>
</dbReference>
<keyword evidence="11" id="KW-1185">Reference proteome</keyword>
<feature type="transmembrane region" description="Helical" evidence="8">
    <location>
        <begin position="172"/>
        <end position="191"/>
    </location>
</feature>
<feature type="transmembrane region" description="Helical" evidence="8">
    <location>
        <begin position="306"/>
        <end position="326"/>
    </location>
</feature>
<protein>
    <submittedName>
        <fullName evidence="10">Dicarboxylic amino acid permease</fullName>
    </submittedName>
</protein>
<feature type="transmembrane region" description="Helical" evidence="8">
    <location>
        <begin position="478"/>
        <end position="499"/>
    </location>
</feature>
<dbReference type="InterPro" id="IPR004841">
    <property type="entry name" value="AA-permease/SLC12A_dom"/>
</dbReference>
<dbReference type="GO" id="GO:0016020">
    <property type="term" value="C:membrane"/>
    <property type="evidence" value="ECO:0007669"/>
    <property type="project" value="UniProtKB-SubCell"/>
</dbReference>